<dbReference type="Gene3D" id="3.90.550.10">
    <property type="entry name" value="Spore Coat Polysaccharide Biosynthesis Protein SpsA, Chain A"/>
    <property type="match status" value="1"/>
</dbReference>
<evidence type="ECO:0000313" key="5">
    <source>
        <dbReference type="Proteomes" id="UP000694406"/>
    </source>
</evidence>
<dbReference type="GeneTree" id="ENSGT00940000155244"/>
<evidence type="ECO:0000256" key="1">
    <source>
        <dbReference type="SAM" id="MobiDB-lite"/>
    </source>
</evidence>
<evidence type="ECO:0000313" key="4">
    <source>
        <dbReference type="Ensembl" id="ENSLLTP00000024349.1"/>
    </source>
</evidence>
<dbReference type="GO" id="GO:0003831">
    <property type="term" value="F:beta-N-acetylglucosaminylglycopeptide beta-1,4-galactosyltransferase activity"/>
    <property type="evidence" value="ECO:0007669"/>
    <property type="project" value="TreeGrafter"/>
</dbReference>
<keyword evidence="2" id="KW-0472">Membrane</keyword>
<dbReference type="GO" id="GO:0006487">
    <property type="term" value="P:protein N-linked glycosylation"/>
    <property type="evidence" value="ECO:0007669"/>
    <property type="project" value="TreeGrafter"/>
</dbReference>
<dbReference type="Ensembl" id="ENSLLTT00000025232.1">
    <property type="protein sequence ID" value="ENSLLTP00000024349.1"/>
    <property type="gene ID" value="ENSLLTG00000017925.1"/>
</dbReference>
<dbReference type="InterPro" id="IPR029044">
    <property type="entry name" value="Nucleotide-diphossugar_trans"/>
</dbReference>
<accession>A0A8C5T313</accession>
<proteinExistence type="predicted"/>
<dbReference type="SUPFAM" id="SSF53448">
    <property type="entry name" value="Nucleotide-diphospho-sugar transferases"/>
    <property type="match status" value="1"/>
</dbReference>
<sequence>NVDDAPFVSGSAGLPGSSLQKACRLLVVFCALHLSAVLFYYLRGNTVAQGRSPEPPPRSQTFGRRESESLLPTNSSKPVADCPDPSPLLRKCGAPRPLLRSPASPAVGAPSFSPGPAFKCHLPPTISFDLILCFFFLLPVGSLHVEFSQIVNLKNVEKENPELREGGHYTPKDCKALQKVAIIIPFRNRDEHLKYWLFYLHPILQRQQLDYGVYVINQRHVRDVSFFWVCFCAA</sequence>
<dbReference type="GO" id="GO:0005794">
    <property type="term" value="C:Golgi apparatus"/>
    <property type="evidence" value="ECO:0007669"/>
    <property type="project" value="TreeGrafter"/>
</dbReference>
<dbReference type="GO" id="GO:0005975">
    <property type="term" value="P:carbohydrate metabolic process"/>
    <property type="evidence" value="ECO:0007669"/>
    <property type="project" value="InterPro"/>
</dbReference>
<dbReference type="GO" id="GO:0008092">
    <property type="term" value="F:cytoskeletal protein binding"/>
    <property type="evidence" value="ECO:0007669"/>
    <property type="project" value="TreeGrafter"/>
</dbReference>
<feature type="domain" description="Galactosyltransferase N-terminal" evidence="3">
    <location>
        <begin position="140"/>
        <end position="220"/>
    </location>
</feature>
<reference evidence="4" key="2">
    <citation type="submission" date="2025-09" db="UniProtKB">
        <authorList>
            <consortium name="Ensembl"/>
        </authorList>
    </citation>
    <scope>IDENTIFICATION</scope>
</reference>
<evidence type="ECO:0000259" key="3">
    <source>
        <dbReference type="Pfam" id="PF13733"/>
    </source>
</evidence>
<dbReference type="PANTHER" id="PTHR19300:SF5">
    <property type="entry name" value="BETA-1,4-GALACTOSYLTRANSFERASE 1"/>
    <property type="match status" value="1"/>
</dbReference>
<name>A0A8C5T313_LATLA</name>
<feature type="region of interest" description="Disordered" evidence="1">
    <location>
        <begin position="49"/>
        <end position="87"/>
    </location>
</feature>
<evidence type="ECO:0000256" key="2">
    <source>
        <dbReference type="SAM" id="Phobius"/>
    </source>
</evidence>
<dbReference type="InterPro" id="IPR003859">
    <property type="entry name" value="Galactosyl_T"/>
</dbReference>
<dbReference type="AlphaFoldDB" id="A0A8C5T313"/>
<protein>
    <recommendedName>
        <fullName evidence="3">Galactosyltransferase N-terminal domain-containing protein</fullName>
    </recommendedName>
</protein>
<reference evidence="4" key="1">
    <citation type="submission" date="2025-08" db="UniProtKB">
        <authorList>
            <consortium name="Ensembl"/>
        </authorList>
    </citation>
    <scope>IDENTIFICATION</scope>
</reference>
<dbReference type="Pfam" id="PF13733">
    <property type="entry name" value="Glyco_transf_7N"/>
    <property type="match status" value="1"/>
</dbReference>
<dbReference type="PANTHER" id="PTHR19300">
    <property type="entry name" value="BETA-1,4-GALACTOSYLTRANSFERASE"/>
    <property type="match status" value="1"/>
</dbReference>
<feature type="transmembrane region" description="Helical" evidence="2">
    <location>
        <begin position="25"/>
        <end position="42"/>
    </location>
</feature>
<dbReference type="Proteomes" id="UP000694406">
    <property type="component" value="Unplaced"/>
</dbReference>
<keyword evidence="2" id="KW-0812">Transmembrane</keyword>
<keyword evidence="5" id="KW-1185">Reference proteome</keyword>
<dbReference type="InterPro" id="IPR027995">
    <property type="entry name" value="Galactosyl_T_N"/>
</dbReference>
<organism evidence="4 5">
    <name type="scientific">Laticauda laticaudata</name>
    <name type="common">Blue-ringed sea krait</name>
    <name type="synonym">Blue-lipped sea krait</name>
    <dbReference type="NCBI Taxonomy" id="8630"/>
    <lineage>
        <taxon>Eukaryota</taxon>
        <taxon>Metazoa</taxon>
        <taxon>Chordata</taxon>
        <taxon>Craniata</taxon>
        <taxon>Vertebrata</taxon>
        <taxon>Euteleostomi</taxon>
        <taxon>Lepidosauria</taxon>
        <taxon>Squamata</taxon>
        <taxon>Bifurcata</taxon>
        <taxon>Unidentata</taxon>
        <taxon>Episquamata</taxon>
        <taxon>Toxicofera</taxon>
        <taxon>Serpentes</taxon>
        <taxon>Colubroidea</taxon>
        <taxon>Elapidae</taxon>
        <taxon>Laticaudinae</taxon>
        <taxon>Laticauda</taxon>
    </lineage>
</organism>
<keyword evidence="2" id="KW-1133">Transmembrane helix</keyword>